<evidence type="ECO:0000256" key="12">
    <source>
        <dbReference type="ARBA" id="ARBA00022777"/>
    </source>
</evidence>
<evidence type="ECO:0000259" key="23">
    <source>
        <dbReference type="PROSITE" id="PS50011"/>
    </source>
</evidence>
<comment type="subcellular location">
    <subcellularLocation>
        <location evidence="1">Cell membrane</location>
        <topology evidence="1">Single-pass type I membrane protein</topology>
    </subcellularLocation>
</comment>
<dbReference type="GO" id="GO:0004674">
    <property type="term" value="F:protein serine/threonine kinase activity"/>
    <property type="evidence" value="ECO:0007669"/>
    <property type="project" value="UniProtKB-KW"/>
</dbReference>
<keyword evidence="16" id="KW-0675">Receptor</keyword>
<protein>
    <recommendedName>
        <fullName evidence="4">non-specific serine/threonine protein kinase</fullName>
        <ecNumber evidence="4">2.7.11.1</ecNumber>
    </recommendedName>
</protein>
<keyword evidence="6" id="KW-0723">Serine/threonine-protein kinase</keyword>
<keyword evidence="11 20" id="KW-0547">Nucleotide-binding</keyword>
<dbReference type="PANTHER" id="PTHR27007">
    <property type="match status" value="1"/>
</dbReference>
<dbReference type="InterPro" id="IPR017441">
    <property type="entry name" value="Protein_kinase_ATP_BS"/>
</dbReference>
<feature type="binding site" evidence="20">
    <location>
        <position position="373"/>
    </location>
    <ligand>
        <name>ATP</name>
        <dbReference type="ChEBI" id="CHEBI:30616"/>
    </ligand>
</feature>
<dbReference type="EMBL" id="JACMSC010000018">
    <property type="protein sequence ID" value="KAG6476295.1"/>
    <property type="molecule type" value="Genomic_DNA"/>
</dbReference>
<evidence type="ECO:0000256" key="14">
    <source>
        <dbReference type="ARBA" id="ARBA00022989"/>
    </source>
</evidence>
<feature type="transmembrane region" description="Helical" evidence="21">
    <location>
        <begin position="286"/>
        <end position="310"/>
    </location>
</feature>
<dbReference type="InterPro" id="IPR001245">
    <property type="entry name" value="Ser-Thr/Tyr_kinase_cat_dom"/>
</dbReference>
<evidence type="ECO:0000256" key="6">
    <source>
        <dbReference type="ARBA" id="ARBA00022527"/>
    </source>
</evidence>
<dbReference type="AlphaFoldDB" id="A0A8J5K8Z0"/>
<evidence type="ECO:0000256" key="7">
    <source>
        <dbReference type="ARBA" id="ARBA00022679"/>
    </source>
</evidence>
<dbReference type="FunFam" id="1.10.510.10:FF:000108">
    <property type="entry name" value="L-type lectin-domain containing receptor kinase S.4"/>
    <property type="match status" value="1"/>
</dbReference>
<keyword evidence="12" id="KW-0418">Kinase</keyword>
<comment type="caution">
    <text evidence="24">The sequence shown here is derived from an EMBL/GenBank/DDBJ whole genome shotgun (WGS) entry which is preliminary data.</text>
</comment>
<evidence type="ECO:0000256" key="4">
    <source>
        <dbReference type="ARBA" id="ARBA00012513"/>
    </source>
</evidence>
<dbReference type="FunFam" id="2.60.120.200:FF:000051">
    <property type="entry name" value="L-type lectin-domain containing receptor kinase V.9"/>
    <property type="match status" value="1"/>
</dbReference>
<dbReference type="InterPro" id="IPR019825">
    <property type="entry name" value="Lectin_legB_Mn/Ca_BS"/>
</dbReference>
<evidence type="ECO:0000256" key="17">
    <source>
        <dbReference type="ARBA" id="ARBA00023180"/>
    </source>
</evidence>
<feature type="domain" description="Protein kinase" evidence="23">
    <location>
        <begin position="344"/>
        <end position="621"/>
    </location>
</feature>
<comment type="catalytic activity">
    <reaction evidence="18">
        <text>L-threonyl-[protein] + ATP = O-phospho-L-threonyl-[protein] + ADP + H(+)</text>
        <dbReference type="Rhea" id="RHEA:46608"/>
        <dbReference type="Rhea" id="RHEA-COMP:11060"/>
        <dbReference type="Rhea" id="RHEA-COMP:11605"/>
        <dbReference type="ChEBI" id="CHEBI:15378"/>
        <dbReference type="ChEBI" id="CHEBI:30013"/>
        <dbReference type="ChEBI" id="CHEBI:30616"/>
        <dbReference type="ChEBI" id="CHEBI:61977"/>
        <dbReference type="ChEBI" id="CHEBI:456216"/>
        <dbReference type="EC" id="2.7.11.1"/>
    </reaction>
</comment>
<dbReference type="GO" id="GO:0051707">
    <property type="term" value="P:response to other organism"/>
    <property type="evidence" value="ECO:0007669"/>
    <property type="project" value="UniProtKB-ARBA"/>
</dbReference>
<dbReference type="PROSITE" id="PS00307">
    <property type="entry name" value="LECTIN_LEGUME_BETA"/>
    <property type="match status" value="1"/>
</dbReference>
<reference evidence="24 25" key="1">
    <citation type="submission" date="2020-08" db="EMBL/GenBank/DDBJ databases">
        <title>Plant Genome Project.</title>
        <authorList>
            <person name="Zhang R.-G."/>
        </authorList>
    </citation>
    <scope>NUCLEOTIDE SEQUENCE [LARGE SCALE GENOMIC DNA]</scope>
    <source>
        <tissue evidence="24">Rhizome</tissue>
    </source>
</reference>
<gene>
    <name evidence="24" type="ORF">ZIOFF_065534</name>
</gene>
<sequence>MALLSQISLTLLLLVVKPTAISGDVSFAFNGFENDGALTLSEYADVTGGGLLRLTNNTAQVTGHAFYPSKLRLKNASFSGDVFSFSTTFVFAITPLITNVSGHGLSFLLAPSTDFAKALSSQHLGLFPDDGDSTDHIVAVELDTVKNSEFGDINDNHIGVDVNSLRSVDSTPAGFTKDGIFRSLQLISGDPMQIWVDFDGERSQIDIAIAPLHEAKPRRSLLSSSKINLSAIILDEMYVGFASSTGAATGCHYILGWSFALNRDAPPLDLSALPQLPHLGHNNTTLLAISLPLAGAILLLLAAAAVYFALERRKKFAEVLEDWELEYGPHRFSYRDLYRATEGFGEKNLLGIGGFGRVYKGVLPKSKLEIAVKRVSHESRQGMREFVAEIVSMGRLRHRNLVHLLGYCRRQGELILVYDFMANGSLDKFLFGKDRPPLNWSRRLHIIKGVAAGLLYLHQGWEQVVIHRDIKAGNVLLDGEFNPKLGDFGLARLCDHGGNPQTTHIMGTLGYLAPELSKTGKATTLTDVYAFGAFLLEVACGQRPMELHAPGEVPGLVDRVLGCWKMNSILEACDLRLGGEFVAREVELVLKLGLLCSHPDPSCRPSMRQVVQILEGEAPFPAMSADGLIDSNLAASSYDLSFDDFVGSSSSAATNAMLSSPFFSGAR</sequence>
<evidence type="ECO:0000256" key="9">
    <source>
        <dbReference type="ARBA" id="ARBA00022729"/>
    </source>
</evidence>
<dbReference type="Proteomes" id="UP000734854">
    <property type="component" value="Unassembled WGS sequence"/>
</dbReference>
<feature type="chain" id="PRO_5035255443" description="non-specific serine/threonine protein kinase" evidence="22">
    <location>
        <begin position="24"/>
        <end position="667"/>
    </location>
</feature>
<evidence type="ECO:0000256" key="21">
    <source>
        <dbReference type="SAM" id="Phobius"/>
    </source>
</evidence>
<dbReference type="CDD" id="cd14066">
    <property type="entry name" value="STKc_IRAK"/>
    <property type="match status" value="1"/>
</dbReference>
<dbReference type="Pfam" id="PF00139">
    <property type="entry name" value="Lectin_legB"/>
    <property type="match status" value="1"/>
</dbReference>
<dbReference type="SMART" id="SM00220">
    <property type="entry name" value="S_TKc"/>
    <property type="match status" value="1"/>
</dbReference>
<dbReference type="InterPro" id="IPR008271">
    <property type="entry name" value="Ser/Thr_kinase_AS"/>
</dbReference>
<keyword evidence="15 21" id="KW-0472">Membrane</keyword>
<evidence type="ECO:0000256" key="10">
    <source>
        <dbReference type="ARBA" id="ARBA00022734"/>
    </source>
</evidence>
<keyword evidence="17" id="KW-0325">Glycoprotein</keyword>
<dbReference type="OrthoDB" id="543442at2759"/>
<evidence type="ECO:0000256" key="11">
    <source>
        <dbReference type="ARBA" id="ARBA00022741"/>
    </source>
</evidence>
<dbReference type="GO" id="GO:0030246">
    <property type="term" value="F:carbohydrate binding"/>
    <property type="evidence" value="ECO:0007669"/>
    <property type="project" value="UniProtKB-KW"/>
</dbReference>
<evidence type="ECO:0000256" key="2">
    <source>
        <dbReference type="ARBA" id="ARBA00008536"/>
    </source>
</evidence>
<keyword evidence="13 20" id="KW-0067">ATP-binding</keyword>
<dbReference type="InterPro" id="IPR050528">
    <property type="entry name" value="L-type_Lectin-RKs"/>
</dbReference>
<keyword evidence="7" id="KW-0808">Transferase</keyword>
<evidence type="ECO:0000256" key="22">
    <source>
        <dbReference type="SAM" id="SignalP"/>
    </source>
</evidence>
<evidence type="ECO:0000256" key="1">
    <source>
        <dbReference type="ARBA" id="ARBA00004251"/>
    </source>
</evidence>
<dbReference type="PROSITE" id="PS00108">
    <property type="entry name" value="PROTEIN_KINASE_ST"/>
    <property type="match status" value="1"/>
</dbReference>
<evidence type="ECO:0000256" key="20">
    <source>
        <dbReference type="PROSITE-ProRule" id="PRU10141"/>
    </source>
</evidence>
<evidence type="ECO:0000256" key="8">
    <source>
        <dbReference type="ARBA" id="ARBA00022692"/>
    </source>
</evidence>
<dbReference type="GO" id="GO:0005886">
    <property type="term" value="C:plasma membrane"/>
    <property type="evidence" value="ECO:0007669"/>
    <property type="project" value="UniProtKB-SubCell"/>
</dbReference>
<evidence type="ECO:0000256" key="15">
    <source>
        <dbReference type="ARBA" id="ARBA00023136"/>
    </source>
</evidence>
<dbReference type="InterPro" id="IPR000719">
    <property type="entry name" value="Prot_kinase_dom"/>
</dbReference>
<evidence type="ECO:0000256" key="3">
    <source>
        <dbReference type="ARBA" id="ARBA00010217"/>
    </source>
</evidence>
<feature type="signal peptide" evidence="22">
    <location>
        <begin position="1"/>
        <end position="23"/>
    </location>
</feature>
<evidence type="ECO:0000313" key="24">
    <source>
        <dbReference type="EMBL" id="KAG6476295.1"/>
    </source>
</evidence>
<dbReference type="InterPro" id="IPR001220">
    <property type="entry name" value="Legume_lectin_dom"/>
</dbReference>
<evidence type="ECO:0000256" key="13">
    <source>
        <dbReference type="ARBA" id="ARBA00022840"/>
    </source>
</evidence>
<keyword evidence="10" id="KW-0430">Lectin</keyword>
<dbReference type="GO" id="GO:0005524">
    <property type="term" value="F:ATP binding"/>
    <property type="evidence" value="ECO:0007669"/>
    <property type="project" value="UniProtKB-UniRule"/>
</dbReference>
<evidence type="ECO:0000256" key="16">
    <source>
        <dbReference type="ARBA" id="ARBA00023170"/>
    </source>
</evidence>
<evidence type="ECO:0000256" key="5">
    <source>
        <dbReference type="ARBA" id="ARBA00022475"/>
    </source>
</evidence>
<keyword evidence="9 22" id="KW-0732">Signal</keyword>
<dbReference type="CDD" id="cd06899">
    <property type="entry name" value="lectin_legume_LecRK_Arcelin_ConA"/>
    <property type="match status" value="1"/>
</dbReference>
<dbReference type="PROSITE" id="PS00107">
    <property type="entry name" value="PROTEIN_KINASE_ATP"/>
    <property type="match status" value="1"/>
</dbReference>
<dbReference type="FunFam" id="3.30.200.20:FF:000112">
    <property type="entry name" value="Lectin-domain containing receptor kinase A4.3"/>
    <property type="match status" value="1"/>
</dbReference>
<keyword evidence="14 21" id="KW-1133">Transmembrane helix</keyword>
<keyword evidence="25" id="KW-1185">Reference proteome</keyword>
<evidence type="ECO:0000313" key="25">
    <source>
        <dbReference type="Proteomes" id="UP000734854"/>
    </source>
</evidence>
<comment type="similarity">
    <text evidence="2">In the N-terminal section; belongs to the leguminous lectin family.</text>
</comment>
<proteinExistence type="inferred from homology"/>
<evidence type="ECO:0000256" key="19">
    <source>
        <dbReference type="ARBA" id="ARBA00048679"/>
    </source>
</evidence>
<dbReference type="PROSITE" id="PS50011">
    <property type="entry name" value="PROTEIN_KINASE_DOM"/>
    <property type="match status" value="1"/>
</dbReference>
<keyword evidence="5" id="KW-1003">Cell membrane</keyword>
<evidence type="ECO:0000256" key="18">
    <source>
        <dbReference type="ARBA" id="ARBA00047899"/>
    </source>
</evidence>
<dbReference type="Pfam" id="PF07714">
    <property type="entry name" value="PK_Tyr_Ser-Thr"/>
    <property type="match status" value="1"/>
</dbReference>
<name>A0A8J5K8Z0_ZINOF</name>
<keyword evidence="8 21" id="KW-0812">Transmembrane</keyword>
<comment type="similarity">
    <text evidence="3">In the C-terminal section; belongs to the protein kinase superfamily. Ser/Thr protein kinase family.</text>
</comment>
<dbReference type="EC" id="2.7.11.1" evidence="4"/>
<organism evidence="24 25">
    <name type="scientific">Zingiber officinale</name>
    <name type="common">Ginger</name>
    <name type="synonym">Amomum zingiber</name>
    <dbReference type="NCBI Taxonomy" id="94328"/>
    <lineage>
        <taxon>Eukaryota</taxon>
        <taxon>Viridiplantae</taxon>
        <taxon>Streptophyta</taxon>
        <taxon>Embryophyta</taxon>
        <taxon>Tracheophyta</taxon>
        <taxon>Spermatophyta</taxon>
        <taxon>Magnoliopsida</taxon>
        <taxon>Liliopsida</taxon>
        <taxon>Zingiberales</taxon>
        <taxon>Zingiberaceae</taxon>
        <taxon>Zingiber</taxon>
    </lineage>
</organism>
<comment type="catalytic activity">
    <reaction evidence="19">
        <text>L-seryl-[protein] + ATP = O-phospho-L-seryl-[protein] + ADP + H(+)</text>
        <dbReference type="Rhea" id="RHEA:17989"/>
        <dbReference type="Rhea" id="RHEA-COMP:9863"/>
        <dbReference type="Rhea" id="RHEA-COMP:11604"/>
        <dbReference type="ChEBI" id="CHEBI:15378"/>
        <dbReference type="ChEBI" id="CHEBI:29999"/>
        <dbReference type="ChEBI" id="CHEBI:30616"/>
        <dbReference type="ChEBI" id="CHEBI:83421"/>
        <dbReference type="ChEBI" id="CHEBI:456216"/>
        <dbReference type="EC" id="2.7.11.1"/>
    </reaction>
</comment>
<accession>A0A8J5K8Z0</accession>